<dbReference type="SUPFAM" id="SSF53335">
    <property type="entry name" value="S-adenosyl-L-methionine-dependent methyltransferases"/>
    <property type="match status" value="1"/>
</dbReference>
<dbReference type="PANTHER" id="PTHR10509">
    <property type="entry name" value="O-METHYLTRANSFERASE-RELATED"/>
    <property type="match status" value="1"/>
</dbReference>
<dbReference type="GO" id="GO:0032259">
    <property type="term" value="P:methylation"/>
    <property type="evidence" value="ECO:0007669"/>
    <property type="project" value="UniProtKB-KW"/>
</dbReference>
<dbReference type="PROSITE" id="PS51682">
    <property type="entry name" value="SAM_OMT_I"/>
    <property type="match status" value="1"/>
</dbReference>
<keyword evidence="3" id="KW-0949">S-adenosyl-L-methionine</keyword>
<dbReference type="Proteomes" id="UP000442694">
    <property type="component" value="Unassembled WGS sequence"/>
</dbReference>
<dbReference type="EMBL" id="WFLN01000004">
    <property type="protein sequence ID" value="KAB8033223.1"/>
    <property type="molecule type" value="Genomic_DNA"/>
</dbReference>
<evidence type="ECO:0000313" key="5">
    <source>
        <dbReference type="Proteomes" id="UP000442694"/>
    </source>
</evidence>
<evidence type="ECO:0000256" key="2">
    <source>
        <dbReference type="ARBA" id="ARBA00022679"/>
    </source>
</evidence>
<keyword evidence="5" id="KW-1185">Reference proteome</keyword>
<name>A0A833JGY2_9BACT</name>
<comment type="caution">
    <text evidence="4">The sequence shown here is derived from an EMBL/GenBank/DDBJ whole genome shotgun (WGS) entry which is preliminary data.</text>
</comment>
<evidence type="ECO:0000313" key="4">
    <source>
        <dbReference type="EMBL" id="KAB8033223.1"/>
    </source>
</evidence>
<organism evidence="4 5">
    <name type="scientific">Fluviispira multicolorata</name>
    <dbReference type="NCBI Taxonomy" id="2654512"/>
    <lineage>
        <taxon>Bacteria</taxon>
        <taxon>Pseudomonadati</taxon>
        <taxon>Bdellovibrionota</taxon>
        <taxon>Oligoflexia</taxon>
        <taxon>Silvanigrellales</taxon>
        <taxon>Silvanigrellaceae</taxon>
        <taxon>Fluviispira</taxon>
    </lineage>
</organism>
<dbReference type="Gene3D" id="3.40.50.150">
    <property type="entry name" value="Vaccinia Virus protein VP39"/>
    <property type="match status" value="1"/>
</dbReference>
<protein>
    <submittedName>
        <fullName evidence="4">O-methyltransferase</fullName>
    </submittedName>
</protein>
<dbReference type="AlphaFoldDB" id="A0A833JGY2"/>
<evidence type="ECO:0000256" key="1">
    <source>
        <dbReference type="ARBA" id="ARBA00022603"/>
    </source>
</evidence>
<dbReference type="InterPro" id="IPR050362">
    <property type="entry name" value="Cation-dep_OMT"/>
</dbReference>
<dbReference type="CDD" id="cd02440">
    <property type="entry name" value="AdoMet_MTases"/>
    <property type="match status" value="1"/>
</dbReference>
<dbReference type="GO" id="GO:0008757">
    <property type="term" value="F:S-adenosylmethionine-dependent methyltransferase activity"/>
    <property type="evidence" value="ECO:0007669"/>
    <property type="project" value="TreeGrafter"/>
</dbReference>
<keyword evidence="1 4" id="KW-0489">Methyltransferase</keyword>
<dbReference type="InterPro" id="IPR029063">
    <property type="entry name" value="SAM-dependent_MTases_sf"/>
</dbReference>
<proteinExistence type="predicted"/>
<gene>
    <name evidence="4" type="ORF">GCL57_00575</name>
</gene>
<accession>A0A833JGY2</accession>
<evidence type="ECO:0000256" key="3">
    <source>
        <dbReference type="ARBA" id="ARBA00022691"/>
    </source>
</evidence>
<keyword evidence="2 4" id="KW-0808">Transferase</keyword>
<reference evidence="4 5" key="1">
    <citation type="submission" date="2019-10" db="EMBL/GenBank/DDBJ databases">
        <title>New genus of Silvanigrellaceae.</title>
        <authorList>
            <person name="Pitt A."/>
            <person name="Hahn M.W."/>
        </authorList>
    </citation>
    <scope>NUCLEOTIDE SEQUENCE [LARGE SCALE GENOMIC DNA]</scope>
    <source>
        <strain evidence="4 5">33A1-SZDP</strain>
    </source>
</reference>
<dbReference type="InterPro" id="IPR002935">
    <property type="entry name" value="SAM_O-MeTrfase"/>
</dbReference>
<dbReference type="Pfam" id="PF01596">
    <property type="entry name" value="Methyltransf_3"/>
    <property type="match status" value="1"/>
</dbReference>
<dbReference type="PANTHER" id="PTHR10509:SF14">
    <property type="entry name" value="CAFFEOYL-COA O-METHYLTRANSFERASE 3-RELATED"/>
    <property type="match status" value="1"/>
</dbReference>
<sequence length="235" mass="25984">MFDVFVFFIGYAMRPKSYSNLLQSVASYVEGLLKIEDCSDLKLALQIAKKRGTPPLQVIPTDGRCLEILARSVQAKKIVEIGTLCGYSAIFLAKALPANGKLYTFEQSEHHAQVAGEVFAELNLSSKIEIVFGKALETLPSINSKGPFDLIFIDADKANYPNYFDWAIENLRSGGLLLADNVFVFGYIGEQDLPNGDLANLVLAMREFNKKCVEDERLVTTFLPTGEGMMVAIKK</sequence>
<dbReference type="GO" id="GO:0008171">
    <property type="term" value="F:O-methyltransferase activity"/>
    <property type="evidence" value="ECO:0007669"/>
    <property type="project" value="InterPro"/>
</dbReference>